<dbReference type="RefSeq" id="XP_043045275.1">
    <property type="nucleotide sequence ID" value="XM_043178713.1"/>
</dbReference>
<evidence type="ECO:0008006" key="3">
    <source>
        <dbReference type="Google" id="ProtNLM"/>
    </source>
</evidence>
<dbReference type="Proteomes" id="UP000812287">
    <property type="component" value="Unassembled WGS sequence"/>
</dbReference>
<evidence type="ECO:0000313" key="1">
    <source>
        <dbReference type="EMBL" id="KAG7451775.1"/>
    </source>
</evidence>
<dbReference type="EMBL" id="MU250524">
    <property type="protein sequence ID" value="KAG7451775.1"/>
    <property type="molecule type" value="Genomic_DNA"/>
</dbReference>
<dbReference type="SUPFAM" id="SSF81383">
    <property type="entry name" value="F-box domain"/>
    <property type="match status" value="1"/>
</dbReference>
<comment type="caution">
    <text evidence="1">The sequence shown here is derived from an EMBL/GenBank/DDBJ whole genome shotgun (WGS) entry which is preliminary data.</text>
</comment>
<dbReference type="OrthoDB" id="2848267at2759"/>
<dbReference type="InterPro" id="IPR036047">
    <property type="entry name" value="F-box-like_dom_sf"/>
</dbReference>
<dbReference type="GeneID" id="66101007"/>
<proteinExistence type="predicted"/>
<dbReference type="AlphaFoldDB" id="A0A9P8AXV1"/>
<gene>
    <name evidence="1" type="ORF">BT62DRAFT_1070995</name>
</gene>
<protein>
    <recommendedName>
        <fullName evidence="3">F-box domain-containing protein</fullName>
    </recommendedName>
</protein>
<organism evidence="1 2">
    <name type="scientific">Guyanagaster necrorhizus</name>
    <dbReference type="NCBI Taxonomy" id="856835"/>
    <lineage>
        <taxon>Eukaryota</taxon>
        <taxon>Fungi</taxon>
        <taxon>Dikarya</taxon>
        <taxon>Basidiomycota</taxon>
        <taxon>Agaricomycotina</taxon>
        <taxon>Agaricomycetes</taxon>
        <taxon>Agaricomycetidae</taxon>
        <taxon>Agaricales</taxon>
        <taxon>Marasmiineae</taxon>
        <taxon>Physalacriaceae</taxon>
        <taxon>Guyanagaster</taxon>
    </lineage>
</organism>
<accession>A0A9P8AXV1</accession>
<name>A0A9P8AXV1_9AGAR</name>
<evidence type="ECO:0000313" key="2">
    <source>
        <dbReference type="Proteomes" id="UP000812287"/>
    </source>
</evidence>
<sequence>MSTRSPDRNRYRSNFLTDGTFAKVLTFTACARSFSSTFLTLQVPRLSSLRCHVHYAGGSSSMPSGILLVAGGVNLMPPPSRHYQDPPYKLLAAERFPAALLTSTRHLRQSLLAPTQFPTQSRVLHSPSLPPFMSMLPQEIIDQIIAYLHDDTQSLRACSTVYRTWTQSSQRHIFHHISIDLQPSSSIVPTFSQSLTSTPHIAECLQHLSVSEETSLGRADNPDMLYSIHSLTALFPVLVNLTTLHINFNFSPWEPSHDMENMLLTAVHTPTLAEVTFASISSLLHPRTVLSLFRGTSVKKLFIHDWEGSGTVEGPVPPGIPLPSISFLSLSFNYSMANKWDPKTYIGDFPHLATFRVVVEYWDELVAHCRAIDRRFPSIDTFQCHWEGAHFSLSPRDSGPISVPDITHFRHIHLTINARHAHWVQVHQIVLWWGYVFRNAGNSIIETATLSFPMRFPLASGSEEASWWHTLDSLLADQRLARLHTVHLEAIQYRNSTNVDRLAVKSRVEVAFPELYRLMILKLKILDIVYHGPALLFKASVNNPEMLQVAAVNERGNHSV</sequence>
<reference evidence="1" key="1">
    <citation type="submission" date="2020-11" db="EMBL/GenBank/DDBJ databases">
        <title>Adaptations for nitrogen fixation in a non-lichenized fungal sporocarp promotes dispersal by wood-feeding termites.</title>
        <authorList>
            <consortium name="DOE Joint Genome Institute"/>
            <person name="Koch R.A."/>
            <person name="Yoon G."/>
            <person name="Arayal U."/>
            <person name="Lail K."/>
            <person name="Amirebrahimi M."/>
            <person name="Labutti K."/>
            <person name="Lipzen A."/>
            <person name="Riley R."/>
            <person name="Barry K."/>
            <person name="Henrissat B."/>
            <person name="Grigoriev I.V."/>
            <person name="Herr J.R."/>
            <person name="Aime M.C."/>
        </authorList>
    </citation>
    <scope>NUCLEOTIDE SEQUENCE</scope>
    <source>
        <strain evidence="1">MCA 3950</strain>
    </source>
</reference>
<keyword evidence="2" id="KW-1185">Reference proteome</keyword>